<dbReference type="GO" id="GO:0015833">
    <property type="term" value="P:peptide transport"/>
    <property type="evidence" value="ECO:0007669"/>
    <property type="project" value="InterPro"/>
</dbReference>
<dbReference type="InterPro" id="IPR017871">
    <property type="entry name" value="ABC_transporter-like_CS"/>
</dbReference>
<dbReference type="SUPFAM" id="SSF52540">
    <property type="entry name" value="P-loop containing nucleoside triphosphate hydrolases"/>
    <property type="match status" value="1"/>
</dbReference>
<reference evidence="6" key="1">
    <citation type="journal article" date="2021" name="PeerJ">
        <title>Extensive microbial diversity within the chicken gut microbiome revealed by metagenomics and culture.</title>
        <authorList>
            <person name="Gilroy R."/>
            <person name="Ravi A."/>
            <person name="Getino M."/>
            <person name="Pursley I."/>
            <person name="Horton D.L."/>
            <person name="Alikhan N.F."/>
            <person name="Baker D."/>
            <person name="Gharbi K."/>
            <person name="Hall N."/>
            <person name="Watson M."/>
            <person name="Adriaenssens E.M."/>
            <person name="Foster-Nyarko E."/>
            <person name="Jarju S."/>
            <person name="Secka A."/>
            <person name="Antonio M."/>
            <person name="Oren A."/>
            <person name="Chaudhuri R.R."/>
            <person name="La Ragione R."/>
            <person name="Hildebrand F."/>
            <person name="Pallen M.J."/>
        </authorList>
    </citation>
    <scope>NUCLEOTIDE SEQUENCE</scope>
    <source>
        <strain evidence="6">CHK178-16964</strain>
    </source>
</reference>
<evidence type="ECO:0000256" key="4">
    <source>
        <dbReference type="ARBA" id="ARBA00022840"/>
    </source>
</evidence>
<name>A0A9D2HIJ5_9FIRM</name>
<dbReference type="GO" id="GO:0055085">
    <property type="term" value="P:transmembrane transport"/>
    <property type="evidence" value="ECO:0007669"/>
    <property type="project" value="UniProtKB-ARBA"/>
</dbReference>
<proteinExistence type="inferred from homology"/>
<dbReference type="InterPro" id="IPR013563">
    <property type="entry name" value="Oligopep_ABC_C"/>
</dbReference>
<dbReference type="GO" id="GO:0016887">
    <property type="term" value="F:ATP hydrolysis activity"/>
    <property type="evidence" value="ECO:0007669"/>
    <property type="project" value="InterPro"/>
</dbReference>
<evidence type="ECO:0000256" key="1">
    <source>
        <dbReference type="ARBA" id="ARBA00005417"/>
    </source>
</evidence>
<evidence type="ECO:0000256" key="3">
    <source>
        <dbReference type="ARBA" id="ARBA00022741"/>
    </source>
</evidence>
<dbReference type="FunFam" id="3.40.50.300:FF:000016">
    <property type="entry name" value="Oligopeptide ABC transporter ATP-binding component"/>
    <property type="match status" value="1"/>
</dbReference>
<evidence type="ECO:0000259" key="5">
    <source>
        <dbReference type="PROSITE" id="PS50893"/>
    </source>
</evidence>
<evidence type="ECO:0000313" key="6">
    <source>
        <dbReference type="EMBL" id="HJA72225.1"/>
    </source>
</evidence>
<dbReference type="SMART" id="SM00382">
    <property type="entry name" value="AAA"/>
    <property type="match status" value="1"/>
</dbReference>
<dbReference type="InterPro" id="IPR003439">
    <property type="entry name" value="ABC_transporter-like_ATP-bd"/>
</dbReference>
<sequence length="340" mass="38124">MSQTPLLEVNHLRKLFPAKSGFLSREKTFIKAVDDVSFTLMPRETLGVVGESGCGKSTMGRSVLRLIQPTEGEIIYKGQDFMKASGAELRKMRSDMQIIFQDPYASLNPRMTVGEIIAEPLNIQKKFSSKEETREHVIKTMEVVGLNPKYYNRYPHEFSGGQRQRIGIARAIVLRPSLIVCDEPVSALDVSIQSQVLNLLDDLQESMGMAYIFISHNLSVIKHISDRVMVMYLGHVVEMADKTELFSNPSHPYTQALMSAIPLPERHTKRKKILLQGDLPSPANPPSGCIFHTRCFMAQDICSKEKPELKDIGGGHFCACHFCDKCQKADGSVLLKKEPQ</sequence>
<dbReference type="InterPro" id="IPR027417">
    <property type="entry name" value="P-loop_NTPase"/>
</dbReference>
<dbReference type="AlphaFoldDB" id="A0A9D2HIJ5"/>
<keyword evidence="2" id="KW-0813">Transport</keyword>
<dbReference type="Proteomes" id="UP000823900">
    <property type="component" value="Unassembled WGS sequence"/>
</dbReference>
<dbReference type="Gene3D" id="3.40.50.300">
    <property type="entry name" value="P-loop containing nucleotide triphosphate hydrolases"/>
    <property type="match status" value="1"/>
</dbReference>
<evidence type="ECO:0000256" key="2">
    <source>
        <dbReference type="ARBA" id="ARBA00022448"/>
    </source>
</evidence>
<dbReference type="NCBIfam" id="NF008453">
    <property type="entry name" value="PRK11308.1"/>
    <property type="match status" value="1"/>
</dbReference>
<reference evidence="6" key="2">
    <citation type="submission" date="2021-04" db="EMBL/GenBank/DDBJ databases">
        <authorList>
            <person name="Gilroy R."/>
        </authorList>
    </citation>
    <scope>NUCLEOTIDE SEQUENCE</scope>
    <source>
        <strain evidence="6">CHK178-16964</strain>
    </source>
</reference>
<organism evidence="6 7">
    <name type="scientific">Candidatus Lachnoclostridium stercoravium</name>
    <dbReference type="NCBI Taxonomy" id="2838633"/>
    <lineage>
        <taxon>Bacteria</taxon>
        <taxon>Bacillati</taxon>
        <taxon>Bacillota</taxon>
        <taxon>Clostridia</taxon>
        <taxon>Lachnospirales</taxon>
        <taxon>Lachnospiraceae</taxon>
    </lineage>
</organism>
<feature type="domain" description="ABC transporter" evidence="5">
    <location>
        <begin position="7"/>
        <end position="258"/>
    </location>
</feature>
<evidence type="ECO:0000313" key="7">
    <source>
        <dbReference type="Proteomes" id="UP000823900"/>
    </source>
</evidence>
<dbReference type="CDD" id="cd03257">
    <property type="entry name" value="ABC_NikE_OppD_transporters"/>
    <property type="match status" value="1"/>
</dbReference>
<dbReference type="PROSITE" id="PS00211">
    <property type="entry name" value="ABC_TRANSPORTER_1"/>
    <property type="match status" value="1"/>
</dbReference>
<dbReference type="EMBL" id="DWZA01000100">
    <property type="protein sequence ID" value="HJA72225.1"/>
    <property type="molecule type" value="Genomic_DNA"/>
</dbReference>
<gene>
    <name evidence="6" type="ORF">IAA07_11745</name>
</gene>
<dbReference type="InterPro" id="IPR003593">
    <property type="entry name" value="AAA+_ATPase"/>
</dbReference>
<keyword evidence="4 6" id="KW-0067">ATP-binding</keyword>
<dbReference type="PROSITE" id="PS50893">
    <property type="entry name" value="ABC_TRANSPORTER_2"/>
    <property type="match status" value="1"/>
</dbReference>
<protein>
    <submittedName>
        <fullName evidence="6">Dipeptide ABC transporter ATP-binding protein</fullName>
    </submittedName>
</protein>
<dbReference type="GO" id="GO:0005524">
    <property type="term" value="F:ATP binding"/>
    <property type="evidence" value="ECO:0007669"/>
    <property type="project" value="UniProtKB-KW"/>
</dbReference>
<accession>A0A9D2HIJ5</accession>
<dbReference type="PANTHER" id="PTHR43776">
    <property type="entry name" value="TRANSPORT ATP-BINDING PROTEIN"/>
    <property type="match status" value="1"/>
</dbReference>
<dbReference type="InterPro" id="IPR050319">
    <property type="entry name" value="ABC_transp_ATP-bind"/>
</dbReference>
<dbReference type="Pfam" id="PF00005">
    <property type="entry name" value="ABC_tran"/>
    <property type="match status" value="1"/>
</dbReference>
<dbReference type="NCBIfam" id="TIGR01727">
    <property type="entry name" value="oligo_HPY"/>
    <property type="match status" value="1"/>
</dbReference>
<comment type="caution">
    <text evidence="6">The sequence shown here is derived from an EMBL/GenBank/DDBJ whole genome shotgun (WGS) entry which is preliminary data.</text>
</comment>
<keyword evidence="3" id="KW-0547">Nucleotide-binding</keyword>
<comment type="similarity">
    <text evidence="1">Belongs to the ABC transporter superfamily.</text>
</comment>
<dbReference type="Pfam" id="PF08352">
    <property type="entry name" value="oligo_HPY"/>
    <property type="match status" value="1"/>
</dbReference>